<sequence>METLVIVDQHRSQYYSGVKPHGPAKFGTSPSKHFRDINCRTFQSGAGLLPAPFQISTTPVTKSTTLAPASHYPKTPSPAVKSHSNSHSVDNGRLKTASKSSPITFNVKIPRNETSFNEAIGFVNGNLPFSELWAGPAYSNSPPPSSLPIPKFSMIPPKRTMSLDLPVSDDADFDVQPTAKSAPASPSRDHSPSTRDLLLSADSATKTLRRILNLDVAGDILVARQAGQIHGFIAKMGQDYVKRMEADSNTFRKQRGSYNEVVVKGAACPGTFQGAAVIVGYALDICSPKRVLLSSRVMCIGEPM</sequence>
<comment type="caution">
    <text evidence="1">The sequence shown here is derived from an EMBL/GenBank/DDBJ whole genome shotgun (WGS) entry which is preliminary data.</text>
</comment>
<dbReference type="Proteomes" id="UP000309997">
    <property type="component" value="Unassembled WGS sequence"/>
</dbReference>
<protein>
    <submittedName>
        <fullName evidence="1">Uncharacterized protein</fullName>
    </submittedName>
</protein>
<name>A0ACC4CCK1_POPAL</name>
<accession>A0ACC4CCK1</accession>
<gene>
    <name evidence="1" type="ORF">D5086_011361</name>
</gene>
<keyword evidence="2" id="KW-1185">Reference proteome</keyword>
<dbReference type="EMBL" id="RCHU02000005">
    <property type="protein sequence ID" value="KAL3592721.1"/>
    <property type="molecule type" value="Genomic_DNA"/>
</dbReference>
<proteinExistence type="predicted"/>
<evidence type="ECO:0000313" key="1">
    <source>
        <dbReference type="EMBL" id="KAL3592721.1"/>
    </source>
</evidence>
<organism evidence="1 2">
    <name type="scientific">Populus alba</name>
    <name type="common">White poplar</name>
    <dbReference type="NCBI Taxonomy" id="43335"/>
    <lineage>
        <taxon>Eukaryota</taxon>
        <taxon>Viridiplantae</taxon>
        <taxon>Streptophyta</taxon>
        <taxon>Embryophyta</taxon>
        <taxon>Tracheophyta</taxon>
        <taxon>Spermatophyta</taxon>
        <taxon>Magnoliopsida</taxon>
        <taxon>eudicotyledons</taxon>
        <taxon>Gunneridae</taxon>
        <taxon>Pentapetalae</taxon>
        <taxon>rosids</taxon>
        <taxon>fabids</taxon>
        <taxon>Malpighiales</taxon>
        <taxon>Salicaceae</taxon>
        <taxon>Saliceae</taxon>
        <taxon>Populus</taxon>
    </lineage>
</organism>
<reference evidence="1 2" key="1">
    <citation type="journal article" date="2024" name="Plant Biotechnol. J.">
        <title>Genome and CRISPR/Cas9 system of a widespread forest tree (Populus alba) in the world.</title>
        <authorList>
            <person name="Liu Y.J."/>
            <person name="Jiang P.F."/>
            <person name="Han X.M."/>
            <person name="Li X.Y."/>
            <person name="Wang H.M."/>
            <person name="Wang Y.J."/>
            <person name="Wang X.X."/>
            <person name="Zeng Q.Y."/>
        </authorList>
    </citation>
    <scope>NUCLEOTIDE SEQUENCE [LARGE SCALE GENOMIC DNA]</scope>
    <source>
        <strain evidence="2">cv. PAL-ZL1</strain>
    </source>
</reference>
<evidence type="ECO:0000313" key="2">
    <source>
        <dbReference type="Proteomes" id="UP000309997"/>
    </source>
</evidence>